<dbReference type="EMBL" id="MTSA01000023">
    <property type="protein sequence ID" value="OUM05062.1"/>
    <property type="molecule type" value="Genomic_DNA"/>
</dbReference>
<gene>
    <name evidence="1" type="ORF">BW686_23280</name>
</gene>
<organism evidence="1 2">
    <name type="scientific">Pseudomonas syringae</name>
    <dbReference type="NCBI Taxonomy" id="317"/>
    <lineage>
        <taxon>Bacteria</taxon>
        <taxon>Pseudomonadati</taxon>
        <taxon>Pseudomonadota</taxon>
        <taxon>Gammaproteobacteria</taxon>
        <taxon>Pseudomonadales</taxon>
        <taxon>Pseudomonadaceae</taxon>
        <taxon>Pseudomonas</taxon>
    </lineage>
</organism>
<evidence type="ECO:0000313" key="2">
    <source>
        <dbReference type="Proteomes" id="UP000195128"/>
    </source>
</evidence>
<comment type="caution">
    <text evidence="1">The sequence shown here is derived from an EMBL/GenBank/DDBJ whole genome shotgun (WGS) entry which is preliminary data.</text>
</comment>
<protein>
    <submittedName>
        <fullName evidence="1">SSU ribosomal protein S2p (SAe)</fullName>
    </submittedName>
</protein>
<evidence type="ECO:0000313" key="1">
    <source>
        <dbReference type="EMBL" id="OUM05062.1"/>
    </source>
</evidence>
<accession>A0A244EKQ4</accession>
<dbReference type="Proteomes" id="UP000195128">
    <property type="component" value="Unassembled WGS sequence"/>
</dbReference>
<keyword evidence="1" id="KW-0689">Ribosomal protein</keyword>
<name>A0A244EKQ4_PSESX</name>
<reference evidence="1 2" key="1">
    <citation type="submission" date="2017-01" db="EMBL/GenBank/DDBJ databases">
        <authorList>
            <person name="Mah S.A."/>
            <person name="Swanson W.J."/>
            <person name="Moy G.W."/>
            <person name="Vacquier V.D."/>
        </authorList>
    </citation>
    <scope>NUCLEOTIDE SEQUENCE [LARGE SCALE GENOMIC DNA]</scope>
    <source>
        <strain evidence="1">PDD-32b-74</strain>
    </source>
</reference>
<dbReference type="RefSeq" id="WP_084919997.1">
    <property type="nucleotide sequence ID" value="NZ_MTSA01000023.1"/>
</dbReference>
<proteinExistence type="predicted"/>
<keyword evidence="1" id="KW-0687">Ribonucleoprotein</keyword>
<dbReference type="OrthoDB" id="6823140at2"/>
<dbReference type="GO" id="GO:0005840">
    <property type="term" value="C:ribosome"/>
    <property type="evidence" value="ECO:0007669"/>
    <property type="project" value="UniProtKB-KW"/>
</dbReference>
<dbReference type="AlphaFoldDB" id="A0A244EKQ4"/>
<sequence>MAEARSFINPRTQTFDSLKTNLALPKNSKAKFVALNSHISGGVVLPGEMVIVGDASTPSSTAQEAFLMAKAAQVHTALLVNGTGGDDFFLENFELLQRAISFTSIGIGAGSDAWSTHLKSIKESLQNIETLYQQHMGSGTMTQRDAFYVKRTELFMKLDKQLGNFLAYGSGLRKEGSIKRMLGLSTSSYMHTGEIAGYADKVSGVANAAKWIKRGTYIGTALEVGSTGLSIHKACAVGREEQCRKAKYVEGSALVGSLGGASLGGVLGGGAGTFTCALVLGVATGGPGALVCAVVGAAAGGYVLGEVGKARGEVIGEYIYNEVSE</sequence>